<keyword evidence="1" id="KW-0732">Signal</keyword>
<evidence type="ECO:0000256" key="1">
    <source>
        <dbReference type="SAM" id="SignalP"/>
    </source>
</evidence>
<sequence precursor="true">MNRLIKTIGLVFLIVASMSVPSRVWGQADRLYDTAGKNHSGAITQTNSKGVQLKRGNDVQNFMSADIVKILYEGDPGPLTQAREFAIDGQYEQALDELKKIDAKTIKRDVVEADYAYYTALSQSKMALAGRGAKDAAAKAVLGFIGKYRDSWHLFDAAKVLGDLAIALGNPTEATKYYKFLEQSSSPETKVESVYLQALVSVNQKDSATAIAAFDKIIDIKAQTPQMLRIQTLAKAGKSVALAQSGKGEDGLKLVNSLIKELNPTDIEMAARIYNAQGASYEASGDPEGAVLAYLHTHLMFSSLPDAHAEALLRLVELWPKVGKPDRAAEARQELQQRYPGAL</sequence>
<evidence type="ECO:0000313" key="3">
    <source>
        <dbReference type="Proteomes" id="UP000318288"/>
    </source>
</evidence>
<feature type="signal peptide" evidence="1">
    <location>
        <begin position="1"/>
        <end position="22"/>
    </location>
</feature>
<feature type="chain" id="PRO_5022822546" description="Tetratricopeptide repeat protein" evidence="1">
    <location>
        <begin position="23"/>
        <end position="343"/>
    </location>
</feature>
<evidence type="ECO:0008006" key="4">
    <source>
        <dbReference type="Google" id="ProtNLM"/>
    </source>
</evidence>
<evidence type="ECO:0000313" key="2">
    <source>
        <dbReference type="EMBL" id="TWU59094.1"/>
    </source>
</evidence>
<dbReference type="Gene3D" id="1.25.40.10">
    <property type="entry name" value="Tetratricopeptide repeat domain"/>
    <property type="match status" value="2"/>
</dbReference>
<gene>
    <name evidence="2" type="ORF">Poly51_18800</name>
</gene>
<dbReference type="EMBL" id="SJPW01000002">
    <property type="protein sequence ID" value="TWU59094.1"/>
    <property type="molecule type" value="Genomic_DNA"/>
</dbReference>
<name>A0A5C6FFU8_9BACT</name>
<keyword evidence="3" id="KW-1185">Reference proteome</keyword>
<dbReference type="Proteomes" id="UP000318288">
    <property type="component" value="Unassembled WGS sequence"/>
</dbReference>
<dbReference type="OrthoDB" id="251560at2"/>
<comment type="caution">
    <text evidence="2">The sequence shown here is derived from an EMBL/GenBank/DDBJ whole genome shotgun (WGS) entry which is preliminary data.</text>
</comment>
<proteinExistence type="predicted"/>
<dbReference type="RefSeq" id="WP_146456451.1">
    <property type="nucleotide sequence ID" value="NZ_SJPW01000002.1"/>
</dbReference>
<dbReference type="InterPro" id="IPR011990">
    <property type="entry name" value="TPR-like_helical_dom_sf"/>
</dbReference>
<protein>
    <recommendedName>
        <fullName evidence="4">Tetratricopeptide repeat protein</fullName>
    </recommendedName>
</protein>
<reference evidence="2 3" key="1">
    <citation type="submission" date="2019-02" db="EMBL/GenBank/DDBJ databases">
        <title>Deep-cultivation of Planctomycetes and their phenomic and genomic characterization uncovers novel biology.</title>
        <authorList>
            <person name="Wiegand S."/>
            <person name="Jogler M."/>
            <person name="Boedeker C."/>
            <person name="Pinto D."/>
            <person name="Vollmers J."/>
            <person name="Rivas-Marin E."/>
            <person name="Kohn T."/>
            <person name="Peeters S.H."/>
            <person name="Heuer A."/>
            <person name="Rast P."/>
            <person name="Oberbeckmann S."/>
            <person name="Bunk B."/>
            <person name="Jeske O."/>
            <person name="Meyerdierks A."/>
            <person name="Storesund J.E."/>
            <person name="Kallscheuer N."/>
            <person name="Luecker S."/>
            <person name="Lage O.M."/>
            <person name="Pohl T."/>
            <person name="Merkel B.J."/>
            <person name="Hornburger P."/>
            <person name="Mueller R.-W."/>
            <person name="Bruemmer F."/>
            <person name="Labrenz M."/>
            <person name="Spormann A.M."/>
            <person name="Op Den Camp H."/>
            <person name="Overmann J."/>
            <person name="Amann R."/>
            <person name="Jetten M.S.M."/>
            <person name="Mascher T."/>
            <person name="Medema M.H."/>
            <person name="Devos D.P."/>
            <person name="Kaster A.-K."/>
            <person name="Ovreas L."/>
            <person name="Rohde M."/>
            <person name="Galperin M.Y."/>
            <person name="Jogler C."/>
        </authorList>
    </citation>
    <scope>NUCLEOTIDE SEQUENCE [LARGE SCALE GENOMIC DNA]</scope>
    <source>
        <strain evidence="2 3">Poly51</strain>
    </source>
</reference>
<dbReference type="AlphaFoldDB" id="A0A5C6FFU8"/>
<accession>A0A5C6FFU8</accession>
<organism evidence="2 3">
    <name type="scientific">Rubripirellula tenax</name>
    <dbReference type="NCBI Taxonomy" id="2528015"/>
    <lineage>
        <taxon>Bacteria</taxon>
        <taxon>Pseudomonadati</taxon>
        <taxon>Planctomycetota</taxon>
        <taxon>Planctomycetia</taxon>
        <taxon>Pirellulales</taxon>
        <taxon>Pirellulaceae</taxon>
        <taxon>Rubripirellula</taxon>
    </lineage>
</organism>
<dbReference type="SUPFAM" id="SSF48452">
    <property type="entry name" value="TPR-like"/>
    <property type="match status" value="1"/>
</dbReference>